<evidence type="ECO:0000313" key="2">
    <source>
        <dbReference type="EMBL" id="POH65355.1"/>
    </source>
</evidence>
<reference evidence="2 3" key="1">
    <citation type="submission" date="2018-01" db="EMBL/GenBank/DDBJ databases">
        <title>Cryobacterium sp. nov., from glaciers in China.</title>
        <authorList>
            <person name="Liu Q."/>
            <person name="Xin Y.-H."/>
        </authorList>
    </citation>
    <scope>NUCLEOTIDE SEQUENCE [LARGE SCALE GENOMIC DNA]</scope>
    <source>
        <strain evidence="2 3">TMB1-8</strain>
    </source>
</reference>
<sequence length="145" mass="14637">EAPRADRPRPAQRRRTLAAVIAGGLLVVGLGVVAGALLLGPVLSGAPASPGDSALPRVSDVTGRAGDGTIVFSWADPGLRDSDSYVVSLRSGESSIQRGTQFTVQTDTAPSAARTPVCVTVSVNRDGRTGAASTEKCVDPATGAQ</sequence>
<feature type="non-terminal residue" evidence="2">
    <location>
        <position position="1"/>
    </location>
</feature>
<keyword evidence="1" id="KW-0812">Transmembrane</keyword>
<evidence type="ECO:0000313" key="3">
    <source>
        <dbReference type="Proteomes" id="UP000237104"/>
    </source>
</evidence>
<dbReference type="EMBL" id="PPXF01000040">
    <property type="protein sequence ID" value="POH65355.1"/>
    <property type="molecule type" value="Genomic_DNA"/>
</dbReference>
<comment type="caution">
    <text evidence="2">The sequence shown here is derived from an EMBL/GenBank/DDBJ whole genome shotgun (WGS) entry which is preliminary data.</text>
</comment>
<proteinExistence type="predicted"/>
<accession>A0A2S3ZFA9</accession>
<keyword evidence="1" id="KW-1133">Transmembrane helix</keyword>
<organism evidence="2 3">
    <name type="scientific">Cryobacterium zongtaii</name>
    <dbReference type="NCBI Taxonomy" id="1259217"/>
    <lineage>
        <taxon>Bacteria</taxon>
        <taxon>Bacillati</taxon>
        <taxon>Actinomycetota</taxon>
        <taxon>Actinomycetes</taxon>
        <taxon>Micrococcales</taxon>
        <taxon>Microbacteriaceae</taxon>
        <taxon>Cryobacterium</taxon>
    </lineage>
</organism>
<name>A0A2S3ZFA9_9MICO</name>
<dbReference type="AlphaFoldDB" id="A0A2S3ZFA9"/>
<evidence type="ECO:0000256" key="1">
    <source>
        <dbReference type="SAM" id="Phobius"/>
    </source>
</evidence>
<keyword evidence="1" id="KW-0472">Membrane</keyword>
<feature type="transmembrane region" description="Helical" evidence="1">
    <location>
        <begin position="17"/>
        <end position="39"/>
    </location>
</feature>
<gene>
    <name evidence="2" type="ORF">C3B59_08945</name>
</gene>
<protein>
    <submittedName>
        <fullName evidence="2">Uncharacterized protein</fullName>
    </submittedName>
</protein>
<dbReference type="Proteomes" id="UP000237104">
    <property type="component" value="Unassembled WGS sequence"/>
</dbReference>